<reference evidence="2" key="1">
    <citation type="journal article" date="2020" name="G3 (Bethesda)">
        <title>High-Quality Assemblies for Three Invasive Social Wasps from the &lt;i&gt;Vespula&lt;/i&gt; Genus.</title>
        <authorList>
            <person name="Harrop T.W.R."/>
            <person name="Guhlin J."/>
            <person name="McLaughlin G.M."/>
            <person name="Permina E."/>
            <person name="Stockwell P."/>
            <person name="Gilligan J."/>
            <person name="Le Lec M.F."/>
            <person name="Gruber M.A.M."/>
            <person name="Quinn O."/>
            <person name="Lovegrove M."/>
            <person name="Duncan E.J."/>
            <person name="Remnant E.J."/>
            <person name="Van Eeckhoven J."/>
            <person name="Graham B."/>
            <person name="Knapp R.A."/>
            <person name="Langford K.W."/>
            <person name="Kronenberg Z."/>
            <person name="Press M.O."/>
            <person name="Eacker S.M."/>
            <person name="Wilson-Rankin E.E."/>
            <person name="Purcell J."/>
            <person name="Lester P.J."/>
            <person name="Dearden P.K."/>
        </authorList>
    </citation>
    <scope>NUCLEOTIDE SEQUENCE</scope>
    <source>
        <strain evidence="2">Volc-1</strain>
    </source>
</reference>
<proteinExistence type="predicted"/>
<feature type="compositionally biased region" description="Low complexity" evidence="1">
    <location>
        <begin position="43"/>
        <end position="52"/>
    </location>
</feature>
<dbReference type="Proteomes" id="UP000600918">
    <property type="component" value="Unassembled WGS sequence"/>
</dbReference>
<feature type="region of interest" description="Disordered" evidence="1">
    <location>
        <begin position="77"/>
        <end position="113"/>
    </location>
</feature>
<comment type="caution">
    <text evidence="2">The sequence shown here is derived from an EMBL/GenBank/DDBJ whole genome shotgun (WGS) entry which is preliminary data.</text>
</comment>
<evidence type="ECO:0000313" key="2">
    <source>
        <dbReference type="EMBL" id="KAF7431781.1"/>
    </source>
</evidence>
<protein>
    <submittedName>
        <fullName evidence="2">Uncharacterized protein</fullName>
    </submittedName>
</protein>
<name>A0A834P7T4_VESPE</name>
<feature type="region of interest" description="Disordered" evidence="1">
    <location>
        <begin position="1"/>
        <end position="52"/>
    </location>
</feature>
<keyword evidence="3" id="KW-1185">Reference proteome</keyword>
<evidence type="ECO:0000256" key="1">
    <source>
        <dbReference type="SAM" id="MobiDB-lite"/>
    </source>
</evidence>
<gene>
    <name evidence="2" type="ORF">H0235_004705</name>
</gene>
<evidence type="ECO:0000313" key="3">
    <source>
        <dbReference type="Proteomes" id="UP000600918"/>
    </source>
</evidence>
<accession>A0A834P7T4</accession>
<organism evidence="2 3">
    <name type="scientific">Vespula pensylvanica</name>
    <name type="common">Western yellow jacket</name>
    <name type="synonym">Wasp</name>
    <dbReference type="NCBI Taxonomy" id="30213"/>
    <lineage>
        <taxon>Eukaryota</taxon>
        <taxon>Metazoa</taxon>
        <taxon>Ecdysozoa</taxon>
        <taxon>Arthropoda</taxon>
        <taxon>Hexapoda</taxon>
        <taxon>Insecta</taxon>
        <taxon>Pterygota</taxon>
        <taxon>Neoptera</taxon>
        <taxon>Endopterygota</taxon>
        <taxon>Hymenoptera</taxon>
        <taxon>Apocrita</taxon>
        <taxon>Aculeata</taxon>
        <taxon>Vespoidea</taxon>
        <taxon>Vespidae</taxon>
        <taxon>Vespinae</taxon>
        <taxon>Vespula</taxon>
    </lineage>
</organism>
<sequence>MGNNELTLQSSRSSSTLTTTRIYEGVRGGEGESTDEDEKNPTSGSRLLENSSRLSESYLRSVAGKFVTRNEGIPPFRNRCYSRSHAKDDPAGEEEEKEEEEAEEEEEEEEGKAIKTRIFARDFRFSKERVVGRSWLVSSMHKFRVTERAITEKLDEKRGCRRLVRADAGGSSSGYMEAHTNSADIDVGIGIIGRLAKVLSAIYRWLDKSPVRTLTAISMVIPTVNFSFSIFDETAAVAVAAVAAGPASYSSFQTRSRYGPVKFKWHALNELAEWETEIRGRNVSYCMPVDKRKGQSPDRSTRLIKHHSQRHLILAEALHGTFGTASVFVFH</sequence>
<feature type="compositionally biased region" description="Acidic residues" evidence="1">
    <location>
        <begin position="91"/>
        <end position="110"/>
    </location>
</feature>
<dbReference type="AlphaFoldDB" id="A0A834P7T4"/>
<feature type="compositionally biased region" description="Low complexity" evidence="1">
    <location>
        <begin position="1"/>
        <end position="21"/>
    </location>
</feature>
<dbReference type="EMBL" id="JACSDY010000003">
    <property type="protein sequence ID" value="KAF7431781.1"/>
    <property type="molecule type" value="Genomic_DNA"/>
</dbReference>